<dbReference type="Pfam" id="PF04143">
    <property type="entry name" value="Sulf_transp"/>
    <property type="match status" value="1"/>
</dbReference>
<dbReference type="PANTHER" id="PTHR30574">
    <property type="entry name" value="INNER MEMBRANE PROTEIN YEDE"/>
    <property type="match status" value="1"/>
</dbReference>
<feature type="transmembrane region" description="Helical" evidence="9">
    <location>
        <begin position="161"/>
        <end position="185"/>
    </location>
</feature>
<evidence type="ECO:0000256" key="4">
    <source>
        <dbReference type="ARBA" id="ARBA00022519"/>
    </source>
</evidence>
<protein>
    <submittedName>
        <fullName evidence="10">Uncharacterized protein</fullName>
    </submittedName>
</protein>
<evidence type="ECO:0000256" key="8">
    <source>
        <dbReference type="ARBA" id="ARBA00035655"/>
    </source>
</evidence>
<feature type="transmembrane region" description="Helical" evidence="9">
    <location>
        <begin position="318"/>
        <end position="337"/>
    </location>
</feature>
<dbReference type="InterPro" id="IPR007272">
    <property type="entry name" value="Sulf_transp_TsuA/YedE"/>
</dbReference>
<feature type="transmembrane region" description="Helical" evidence="9">
    <location>
        <begin position="197"/>
        <end position="219"/>
    </location>
</feature>
<dbReference type="EMBL" id="FRDL01000002">
    <property type="protein sequence ID" value="SHN55211.1"/>
    <property type="molecule type" value="Genomic_DNA"/>
</dbReference>
<dbReference type="PANTHER" id="PTHR30574:SF1">
    <property type="entry name" value="SULPHUR TRANSPORT DOMAIN-CONTAINING PROTEIN"/>
    <property type="match status" value="1"/>
</dbReference>
<organism evidence="10 11">
    <name type="scientific">Oceanicella actignis</name>
    <dbReference type="NCBI Taxonomy" id="1189325"/>
    <lineage>
        <taxon>Bacteria</taxon>
        <taxon>Pseudomonadati</taxon>
        <taxon>Pseudomonadota</taxon>
        <taxon>Alphaproteobacteria</taxon>
        <taxon>Rhodobacterales</taxon>
        <taxon>Paracoccaceae</taxon>
        <taxon>Oceanicella</taxon>
    </lineage>
</organism>
<evidence type="ECO:0000256" key="7">
    <source>
        <dbReference type="ARBA" id="ARBA00023136"/>
    </source>
</evidence>
<name>A0A1M7S9Q7_9RHOB</name>
<comment type="similarity">
    <text evidence="8">Belongs to the TsuA/YedE (TC 9.B.102) family.</text>
</comment>
<evidence type="ECO:0000256" key="5">
    <source>
        <dbReference type="ARBA" id="ARBA00022692"/>
    </source>
</evidence>
<reference evidence="10 11" key="1">
    <citation type="submission" date="2016-12" db="EMBL/GenBank/DDBJ databases">
        <authorList>
            <person name="Song W.-J."/>
            <person name="Kurnit D.M."/>
        </authorList>
    </citation>
    <scope>NUCLEOTIDE SEQUENCE [LARGE SCALE GENOMIC DNA]</scope>
    <source>
        <strain evidence="10 11">CGMCC 1.10808</strain>
    </source>
</reference>
<feature type="transmembrane region" description="Helical" evidence="9">
    <location>
        <begin position="120"/>
        <end position="141"/>
    </location>
</feature>
<keyword evidence="3" id="KW-1003">Cell membrane</keyword>
<accession>A0A1M7S9Q7</accession>
<feature type="transmembrane region" description="Helical" evidence="9">
    <location>
        <begin position="291"/>
        <end position="312"/>
    </location>
</feature>
<dbReference type="STRING" id="1189325.SAMN04488119_103408"/>
<dbReference type="AlphaFoldDB" id="A0A1M7S9Q7"/>
<keyword evidence="7 9" id="KW-0472">Membrane</keyword>
<evidence type="ECO:0000256" key="6">
    <source>
        <dbReference type="ARBA" id="ARBA00022989"/>
    </source>
</evidence>
<feature type="transmembrane region" description="Helical" evidence="9">
    <location>
        <begin position="239"/>
        <end position="271"/>
    </location>
</feature>
<proteinExistence type="inferred from homology"/>
<evidence type="ECO:0000256" key="1">
    <source>
        <dbReference type="ARBA" id="ARBA00004429"/>
    </source>
</evidence>
<sequence>MAFISEPELAALAGLAGGAALGLAARLGRFCTLGAVEDAMLGGDWTRARMWALALATAIGLTQLAAALGLFSPADSIYLRQAWNPAATILGGLAFGYGMALAGGCGYGALARLGGGDLRALVIVLVMGVSAYMTIGGPLGWLREALFPPRFLEQGETPPTLSALIGAQDGTLAAALTAALALAAFAPGGLARRPAQAAWAATAGAAVAAGWVCTGLLAARAFEPIQVESHTFAAPLGETLLYLMTATGAAPSFGVGSVAGVTLGALAGSLVRGQFRWEACDDAAELGRQMLGAFLMGAGGVTALGCSVGQGLSAFSTLATSAPAATLAMAAGAALGLRQLVRGFHGI</sequence>
<evidence type="ECO:0000256" key="9">
    <source>
        <dbReference type="SAM" id="Phobius"/>
    </source>
</evidence>
<evidence type="ECO:0000313" key="10">
    <source>
        <dbReference type="EMBL" id="SHN55211.1"/>
    </source>
</evidence>
<dbReference type="GO" id="GO:0005886">
    <property type="term" value="C:plasma membrane"/>
    <property type="evidence" value="ECO:0007669"/>
    <property type="project" value="UniProtKB-SubCell"/>
</dbReference>
<comment type="subcellular location">
    <subcellularLocation>
        <location evidence="1">Cell inner membrane</location>
        <topology evidence="1">Multi-pass membrane protein</topology>
    </subcellularLocation>
</comment>
<keyword evidence="5 9" id="KW-0812">Transmembrane</keyword>
<evidence type="ECO:0000256" key="2">
    <source>
        <dbReference type="ARBA" id="ARBA00022448"/>
    </source>
</evidence>
<keyword evidence="11" id="KW-1185">Reference proteome</keyword>
<keyword evidence="6 9" id="KW-1133">Transmembrane helix</keyword>
<dbReference type="Proteomes" id="UP000184066">
    <property type="component" value="Unassembled WGS sequence"/>
</dbReference>
<evidence type="ECO:0000313" key="11">
    <source>
        <dbReference type="Proteomes" id="UP000184066"/>
    </source>
</evidence>
<gene>
    <name evidence="10" type="ORF">SAMN05216200_102100</name>
</gene>
<evidence type="ECO:0000256" key="3">
    <source>
        <dbReference type="ARBA" id="ARBA00022475"/>
    </source>
</evidence>
<dbReference type="RefSeq" id="WP_177174489.1">
    <property type="nucleotide sequence ID" value="NZ_FOHL01000003.1"/>
</dbReference>
<keyword evidence="2" id="KW-0813">Transport</keyword>
<keyword evidence="4" id="KW-0997">Cell inner membrane</keyword>
<feature type="transmembrane region" description="Helical" evidence="9">
    <location>
        <begin position="48"/>
        <end position="71"/>
    </location>
</feature>